<dbReference type="Proteomes" id="UP001143910">
    <property type="component" value="Unassembled WGS sequence"/>
</dbReference>
<sequence>MDSSMIDGKKVAPLAANNNKKDVEIPQLQDRTSTAVSQETATTATCSEEDKVAVVTVRQDTAETSTTTCSNESSTIYTYEEFRRGKQLRRLLLKSLIKWLITVALCVSIYGVLLAYSSHEALLWRKKKEFNTLIIALTIMLSLNITSALKSNAMELQWWLLSLRRYKPREADLIMSSEHFTTMLKLGWTTRHTLIQIFVAVFVTMNIASQIALALLGITYNINPADKFTVTKPGFVSIADLSDIQGTKVLSPSGSKTLWGGFHLERTEAGYPVQPGPVAGVLHPSAGRQRR</sequence>
<reference evidence="1" key="1">
    <citation type="submission" date="2022-08" db="EMBL/GenBank/DDBJ databases">
        <title>Genome Sequence of Lecanicillium fungicola.</title>
        <authorList>
            <person name="Buettner E."/>
        </authorList>
    </citation>
    <scope>NUCLEOTIDE SEQUENCE</scope>
    <source>
        <strain evidence="1">Babe33</strain>
    </source>
</reference>
<evidence type="ECO:0000313" key="1">
    <source>
        <dbReference type="EMBL" id="KAJ2967114.1"/>
    </source>
</evidence>
<organism evidence="1 2">
    <name type="scientific">Zarea fungicola</name>
    <dbReference type="NCBI Taxonomy" id="93591"/>
    <lineage>
        <taxon>Eukaryota</taxon>
        <taxon>Fungi</taxon>
        <taxon>Dikarya</taxon>
        <taxon>Ascomycota</taxon>
        <taxon>Pezizomycotina</taxon>
        <taxon>Sordariomycetes</taxon>
        <taxon>Hypocreomycetidae</taxon>
        <taxon>Hypocreales</taxon>
        <taxon>Cordycipitaceae</taxon>
        <taxon>Zarea</taxon>
    </lineage>
</organism>
<gene>
    <name evidence="1" type="ORF">NQ176_g9827</name>
</gene>
<dbReference type="EMBL" id="JANJQO010002398">
    <property type="protein sequence ID" value="KAJ2967114.1"/>
    <property type="molecule type" value="Genomic_DNA"/>
</dbReference>
<proteinExistence type="predicted"/>
<evidence type="ECO:0000313" key="2">
    <source>
        <dbReference type="Proteomes" id="UP001143910"/>
    </source>
</evidence>
<keyword evidence="2" id="KW-1185">Reference proteome</keyword>
<accession>A0ACC1MKE0</accession>
<name>A0ACC1MKE0_9HYPO</name>
<protein>
    <submittedName>
        <fullName evidence="1">Uncharacterized protein</fullName>
    </submittedName>
</protein>
<comment type="caution">
    <text evidence="1">The sequence shown here is derived from an EMBL/GenBank/DDBJ whole genome shotgun (WGS) entry which is preliminary data.</text>
</comment>